<reference evidence="1" key="1">
    <citation type="submission" date="2021-06" db="EMBL/GenBank/DDBJ databases">
        <authorList>
            <person name="Kallberg Y."/>
            <person name="Tangrot J."/>
            <person name="Rosling A."/>
        </authorList>
    </citation>
    <scope>NUCLEOTIDE SEQUENCE</scope>
    <source>
        <strain evidence="1">IL203A</strain>
    </source>
</reference>
<dbReference type="Proteomes" id="UP000789702">
    <property type="component" value="Unassembled WGS sequence"/>
</dbReference>
<feature type="non-terminal residue" evidence="1">
    <location>
        <position position="56"/>
    </location>
</feature>
<dbReference type="EMBL" id="CAJVPU010040363">
    <property type="protein sequence ID" value="CAG8739143.1"/>
    <property type="molecule type" value="Genomic_DNA"/>
</dbReference>
<name>A0ACA9Q8X6_9GLOM</name>
<accession>A0ACA9Q8X6</accession>
<gene>
    <name evidence="1" type="ORF">DHETER_LOCUS13940</name>
</gene>
<evidence type="ECO:0000313" key="1">
    <source>
        <dbReference type="EMBL" id="CAG8739143.1"/>
    </source>
</evidence>
<protein>
    <submittedName>
        <fullName evidence="1">14541_t:CDS:1</fullName>
    </submittedName>
</protein>
<feature type="non-terminal residue" evidence="1">
    <location>
        <position position="1"/>
    </location>
</feature>
<evidence type="ECO:0000313" key="2">
    <source>
        <dbReference type="Proteomes" id="UP000789702"/>
    </source>
</evidence>
<comment type="caution">
    <text evidence="1">The sequence shown here is derived from an EMBL/GenBank/DDBJ whole genome shotgun (WGS) entry which is preliminary data.</text>
</comment>
<organism evidence="1 2">
    <name type="scientific">Dentiscutata heterogama</name>
    <dbReference type="NCBI Taxonomy" id="1316150"/>
    <lineage>
        <taxon>Eukaryota</taxon>
        <taxon>Fungi</taxon>
        <taxon>Fungi incertae sedis</taxon>
        <taxon>Mucoromycota</taxon>
        <taxon>Glomeromycotina</taxon>
        <taxon>Glomeromycetes</taxon>
        <taxon>Diversisporales</taxon>
        <taxon>Gigasporaceae</taxon>
        <taxon>Dentiscutata</taxon>
    </lineage>
</organism>
<keyword evidence="2" id="KW-1185">Reference proteome</keyword>
<proteinExistence type="predicted"/>
<sequence length="56" mass="6457">SSSESELIISDNEIKSESDNDKGFDSSNKIYLNSFEYIDNPDNYIEDKAYDDLKLK</sequence>